<protein>
    <submittedName>
        <fullName evidence="1">Uncharacterized protein</fullName>
    </submittedName>
</protein>
<sequence length="312" mass="32390">MIAYTGSGPYCYTHSLRMVIGPDAPPPAVVETLTGSPFGAQLVAGALPFFDPYGWDPEIGLDTAVDLLGWTCERSAGGSARAALDRLRAACAHGPVLAGPVDMGLLLYRPGTPSPGEGDHYVVVLAADGATVLLHDPHGHPYATLPARAFAEAWRADSVDYTGEPFVMRAAFARRRTVDPAAALRRSLPGAARWLAGRGDRPVPDGSLGGAEALEALAAQVEQGLDAQVRELLAAFGVRLGARRLGDAADCLALLGLERSAAAATEQSRALGALQYPLVTGDDEGLAAGLRRAAPGYRRLHEALCAEAGPLG</sequence>
<dbReference type="AlphaFoldDB" id="A0A7W8VGM0"/>
<dbReference type="EMBL" id="JACHDB010000002">
    <property type="protein sequence ID" value="MBB5435642.1"/>
    <property type="molecule type" value="Genomic_DNA"/>
</dbReference>
<reference evidence="1 2" key="1">
    <citation type="submission" date="2020-08" db="EMBL/GenBank/DDBJ databases">
        <title>Sequencing the genomes of 1000 actinobacteria strains.</title>
        <authorList>
            <person name="Klenk H.-P."/>
        </authorList>
    </citation>
    <scope>NUCLEOTIDE SEQUENCE [LARGE SCALE GENOMIC DNA]</scope>
    <source>
        <strain evidence="1 2">DSM 44551</strain>
    </source>
</reference>
<organism evidence="1 2">
    <name type="scientific">Nocardiopsis composta</name>
    <dbReference type="NCBI Taxonomy" id="157465"/>
    <lineage>
        <taxon>Bacteria</taxon>
        <taxon>Bacillati</taxon>
        <taxon>Actinomycetota</taxon>
        <taxon>Actinomycetes</taxon>
        <taxon>Streptosporangiales</taxon>
        <taxon>Nocardiopsidaceae</taxon>
        <taxon>Nocardiopsis</taxon>
    </lineage>
</organism>
<comment type="caution">
    <text evidence="1">The sequence shown here is derived from an EMBL/GenBank/DDBJ whole genome shotgun (WGS) entry which is preliminary data.</text>
</comment>
<proteinExistence type="predicted"/>
<evidence type="ECO:0000313" key="2">
    <source>
        <dbReference type="Proteomes" id="UP000572635"/>
    </source>
</evidence>
<gene>
    <name evidence="1" type="ORF">HDA36_005790</name>
</gene>
<dbReference type="RefSeq" id="WP_184398586.1">
    <property type="nucleotide sequence ID" value="NZ_BAAAJD010000030.1"/>
</dbReference>
<dbReference type="Proteomes" id="UP000572635">
    <property type="component" value="Unassembled WGS sequence"/>
</dbReference>
<evidence type="ECO:0000313" key="1">
    <source>
        <dbReference type="EMBL" id="MBB5435642.1"/>
    </source>
</evidence>
<name>A0A7W8VGM0_9ACTN</name>
<keyword evidence="2" id="KW-1185">Reference proteome</keyword>
<accession>A0A7W8VGM0</accession>